<dbReference type="InterPro" id="IPR037277">
    <property type="entry name" value="Granulin_sf"/>
</dbReference>
<dbReference type="OrthoDB" id="5854875at2759"/>
<protein>
    <submittedName>
        <fullName evidence="3">Granulin</fullName>
    </submittedName>
</protein>
<dbReference type="Proteomes" id="UP000054047">
    <property type="component" value="Unassembled WGS sequence"/>
</dbReference>
<sequence>MTQGEVTTSRKKSKAQKANIEGEIICPDRRSKCPTVRVEVPPAACWQKATMAAVLWNTRTAALIIYTAARAVTTATRLASDAFKPSFHVIDSYRKFHSTPIRSKPGIYLGDTDENEIDEQLQPVACGYRRTCPAHSTCCEVSDEGRTKHMCCPLKNGVCCENACCPPSYHCRPNGKCEKHAARDGFIDFGF</sequence>
<organism evidence="3 4">
    <name type="scientific">Ancylostoma duodenale</name>
    <dbReference type="NCBI Taxonomy" id="51022"/>
    <lineage>
        <taxon>Eukaryota</taxon>
        <taxon>Metazoa</taxon>
        <taxon>Ecdysozoa</taxon>
        <taxon>Nematoda</taxon>
        <taxon>Chromadorea</taxon>
        <taxon>Rhabditida</taxon>
        <taxon>Rhabditina</taxon>
        <taxon>Rhabditomorpha</taxon>
        <taxon>Strongyloidea</taxon>
        <taxon>Ancylostomatidae</taxon>
        <taxon>Ancylostomatinae</taxon>
        <taxon>Ancylostoma</taxon>
    </lineage>
</organism>
<dbReference type="InterPro" id="IPR000118">
    <property type="entry name" value="Granulin"/>
</dbReference>
<evidence type="ECO:0000313" key="4">
    <source>
        <dbReference type="Proteomes" id="UP000054047"/>
    </source>
</evidence>
<evidence type="ECO:0000256" key="1">
    <source>
        <dbReference type="ARBA" id="ARBA00023157"/>
    </source>
</evidence>
<dbReference type="Pfam" id="PF00396">
    <property type="entry name" value="Granulin"/>
    <property type="match status" value="1"/>
</dbReference>
<feature type="domain" description="Granulins" evidence="2">
    <location>
        <begin position="126"/>
        <end position="177"/>
    </location>
</feature>
<name>A0A0C2DM96_9BILA</name>
<keyword evidence="4" id="KW-1185">Reference proteome</keyword>
<proteinExistence type="predicted"/>
<accession>A0A0C2DM96</accession>
<gene>
    <name evidence="3" type="ORF">ANCDUO_05953</name>
</gene>
<dbReference type="SMART" id="SM00277">
    <property type="entry name" value="GRAN"/>
    <property type="match status" value="1"/>
</dbReference>
<evidence type="ECO:0000259" key="2">
    <source>
        <dbReference type="SMART" id="SM00277"/>
    </source>
</evidence>
<dbReference type="AlphaFoldDB" id="A0A0C2DM96"/>
<reference evidence="3 4" key="1">
    <citation type="submission" date="2013-12" db="EMBL/GenBank/DDBJ databases">
        <title>Draft genome of the parsitic nematode Ancylostoma duodenale.</title>
        <authorList>
            <person name="Mitreva M."/>
        </authorList>
    </citation>
    <scope>NUCLEOTIDE SEQUENCE [LARGE SCALE GENOMIC DNA]</scope>
    <source>
        <strain evidence="3 4">Zhejiang</strain>
    </source>
</reference>
<dbReference type="Gene3D" id="2.10.25.160">
    <property type="entry name" value="Granulin"/>
    <property type="match status" value="1"/>
</dbReference>
<dbReference type="EMBL" id="KN728461">
    <property type="protein sequence ID" value="KIH63742.1"/>
    <property type="molecule type" value="Genomic_DNA"/>
</dbReference>
<evidence type="ECO:0000313" key="3">
    <source>
        <dbReference type="EMBL" id="KIH63742.1"/>
    </source>
</evidence>
<keyword evidence="1" id="KW-1015">Disulfide bond</keyword>